<organism evidence="2 3">
    <name type="scientific">Magnetofaba australis IT-1</name>
    <dbReference type="NCBI Taxonomy" id="1434232"/>
    <lineage>
        <taxon>Bacteria</taxon>
        <taxon>Pseudomonadati</taxon>
        <taxon>Pseudomonadota</taxon>
        <taxon>Magnetococcia</taxon>
        <taxon>Magnetococcales</taxon>
        <taxon>Magnetococcaceae</taxon>
        <taxon>Magnetofaba</taxon>
    </lineage>
</organism>
<protein>
    <recommendedName>
        <fullName evidence="1">KilA-N DNA-binding domain-containing protein</fullName>
    </recommendedName>
</protein>
<dbReference type="OrthoDB" id="7225519at2"/>
<dbReference type="STRING" id="1434232.MAIT1_04379"/>
<accession>A0A1Y2K562</accession>
<dbReference type="EMBL" id="LVJN01000019">
    <property type="protein sequence ID" value="OSM04465.1"/>
    <property type="molecule type" value="Genomic_DNA"/>
</dbReference>
<comment type="caution">
    <text evidence="2">The sequence shown here is derived from an EMBL/GenBank/DDBJ whole genome shotgun (WGS) entry which is preliminary data.</text>
</comment>
<dbReference type="AlphaFoldDB" id="A0A1Y2K562"/>
<reference evidence="2 3" key="1">
    <citation type="journal article" date="2016" name="BMC Genomics">
        <title>Combined genomic and structural analyses of a cultured magnetotactic bacterium reveals its niche adaptation to a dynamic environment.</title>
        <authorList>
            <person name="Araujo A.C."/>
            <person name="Morillo V."/>
            <person name="Cypriano J."/>
            <person name="Teixeira L.C."/>
            <person name="Leao P."/>
            <person name="Lyra S."/>
            <person name="Almeida L.G."/>
            <person name="Bazylinski D.A."/>
            <person name="Vasconcellos A.T."/>
            <person name="Abreu F."/>
            <person name="Lins U."/>
        </authorList>
    </citation>
    <scope>NUCLEOTIDE SEQUENCE [LARGE SCALE GENOMIC DNA]</scope>
    <source>
        <strain evidence="2 3">IT-1</strain>
    </source>
</reference>
<dbReference type="InterPro" id="IPR018873">
    <property type="entry name" value="KilA-N_DNA-bd_domain"/>
</dbReference>
<dbReference type="RefSeq" id="WP_085442548.1">
    <property type="nucleotide sequence ID" value="NZ_LVJN01000019.1"/>
</dbReference>
<sequence length="238" mass="27300">MERKMESQMVEIGATSLPVIEYRGTRVITLAMVDLAHQRPAGTASRNFKSNRNRFVEGEDFHRIDFAQKDEFRPMALEIPPRGMILLSETGYLMLVKSFTDDLAWQVQRALVNRYFQLPPPKSKAHELLRSVQLLVEHEERVQRLESAQLEQQRVLDQIAQRQDDMDGDTGYMTALAFCRREGIPAPLSFAKRLGSKASDMCRKLSIRMGQVPDERWGSVNSYPVEILRECRQSMLGG</sequence>
<dbReference type="Pfam" id="PF10543">
    <property type="entry name" value="ORF6N"/>
    <property type="match status" value="1"/>
</dbReference>
<evidence type="ECO:0000313" key="2">
    <source>
        <dbReference type="EMBL" id="OSM04465.1"/>
    </source>
</evidence>
<proteinExistence type="predicted"/>
<feature type="domain" description="KilA-N DNA-binding" evidence="1">
    <location>
        <begin position="18"/>
        <end position="98"/>
    </location>
</feature>
<evidence type="ECO:0000259" key="1">
    <source>
        <dbReference type="Pfam" id="PF10543"/>
    </source>
</evidence>
<gene>
    <name evidence="2" type="ORF">MAIT1_04379</name>
</gene>
<evidence type="ECO:0000313" key="3">
    <source>
        <dbReference type="Proteomes" id="UP000194003"/>
    </source>
</evidence>
<keyword evidence="3" id="KW-1185">Reference proteome</keyword>
<name>A0A1Y2K562_9PROT</name>
<dbReference type="Proteomes" id="UP000194003">
    <property type="component" value="Unassembled WGS sequence"/>
</dbReference>